<dbReference type="InterPro" id="IPR003010">
    <property type="entry name" value="C-N_Hydrolase"/>
</dbReference>
<dbReference type="EMBL" id="JAGPYM010000067">
    <property type="protein sequence ID" value="KAH6869692.1"/>
    <property type="molecule type" value="Genomic_DNA"/>
</dbReference>
<dbReference type="Gene3D" id="3.60.110.10">
    <property type="entry name" value="Carbon-nitrogen hydrolase"/>
    <property type="match status" value="1"/>
</dbReference>
<feature type="signal peptide" evidence="2">
    <location>
        <begin position="1"/>
        <end position="18"/>
    </location>
</feature>
<organism evidence="4 5">
    <name type="scientific">Thelonectria olida</name>
    <dbReference type="NCBI Taxonomy" id="1576542"/>
    <lineage>
        <taxon>Eukaryota</taxon>
        <taxon>Fungi</taxon>
        <taxon>Dikarya</taxon>
        <taxon>Ascomycota</taxon>
        <taxon>Pezizomycotina</taxon>
        <taxon>Sordariomycetes</taxon>
        <taxon>Hypocreomycetidae</taxon>
        <taxon>Hypocreales</taxon>
        <taxon>Nectriaceae</taxon>
        <taxon>Thelonectria</taxon>
    </lineage>
</organism>
<dbReference type="Pfam" id="PF00795">
    <property type="entry name" value="CN_hydrolase"/>
    <property type="match status" value="1"/>
</dbReference>
<dbReference type="SUPFAM" id="SSF56317">
    <property type="entry name" value="Carbon-nitrogen hydrolase"/>
    <property type="match status" value="1"/>
</dbReference>
<dbReference type="Proteomes" id="UP000777438">
    <property type="component" value="Unassembled WGS sequence"/>
</dbReference>
<dbReference type="InterPro" id="IPR036526">
    <property type="entry name" value="C-N_Hydrolase_sf"/>
</dbReference>
<evidence type="ECO:0000256" key="1">
    <source>
        <dbReference type="ARBA" id="ARBA00008129"/>
    </source>
</evidence>
<dbReference type="PROSITE" id="PS50263">
    <property type="entry name" value="CN_HYDROLASE"/>
    <property type="match status" value="1"/>
</dbReference>
<feature type="domain" description="CN hydrolase" evidence="3">
    <location>
        <begin position="29"/>
        <end position="292"/>
    </location>
</feature>
<sequence length="342" mass="37159">MFKSLILLVASCLELCHGAAVPRSSASSLTAALIRAPPALWSEPILSRVYNGVDINATTDLAVKYIKRATQEGAQLIAFPELWFPGYPRGNDDAWIGRWAGNYVKNSITVGDANWKKLTSAAGRNSVYLALGFSERVGDVIYMAQALIDPKGEVLIHRHKLRPSGGERKIWSDGTSEGFKVVNTTYGRIGMLECWEHFHPAMTFPMQAQDEAIHIAAWPYTPDYNDPAALAFEAAEVNMAAASVYATSSGAYTLVTTVGRAAAFGPDGREIASIPAYLPAEAAPFLMITINTTGFADRPAYDVDGQQSWGVLEEIREGWPKGVPKVDGTFTDGVFNNVSQFF</sequence>
<comment type="caution">
    <text evidence="4">The sequence shown here is derived from an EMBL/GenBank/DDBJ whole genome shotgun (WGS) entry which is preliminary data.</text>
</comment>
<comment type="similarity">
    <text evidence="1">Belongs to the carbon-nitrogen hydrolase superfamily. Nitrilase family.</text>
</comment>
<evidence type="ECO:0000313" key="5">
    <source>
        <dbReference type="Proteomes" id="UP000777438"/>
    </source>
</evidence>
<evidence type="ECO:0000256" key="2">
    <source>
        <dbReference type="SAM" id="SignalP"/>
    </source>
</evidence>
<dbReference type="AlphaFoldDB" id="A0A9P9AHZ4"/>
<dbReference type="GO" id="GO:0003824">
    <property type="term" value="F:catalytic activity"/>
    <property type="evidence" value="ECO:0007669"/>
    <property type="project" value="InterPro"/>
</dbReference>
<name>A0A9P9AHZ4_9HYPO</name>
<accession>A0A9P9AHZ4</accession>
<feature type="chain" id="PRO_5040375173" evidence="2">
    <location>
        <begin position="19"/>
        <end position="342"/>
    </location>
</feature>
<evidence type="ECO:0000259" key="3">
    <source>
        <dbReference type="PROSITE" id="PS50263"/>
    </source>
</evidence>
<proteinExistence type="inferred from homology"/>
<dbReference type="OrthoDB" id="10250282at2759"/>
<evidence type="ECO:0000313" key="4">
    <source>
        <dbReference type="EMBL" id="KAH6869692.1"/>
    </source>
</evidence>
<protein>
    <submittedName>
        <fullName evidence="4">Aliphatic nitrilase-like protein</fullName>
    </submittedName>
</protein>
<reference evidence="4 5" key="1">
    <citation type="journal article" date="2021" name="Nat. Commun.">
        <title>Genetic determinants of endophytism in the Arabidopsis root mycobiome.</title>
        <authorList>
            <person name="Mesny F."/>
            <person name="Miyauchi S."/>
            <person name="Thiergart T."/>
            <person name="Pickel B."/>
            <person name="Atanasova L."/>
            <person name="Karlsson M."/>
            <person name="Huettel B."/>
            <person name="Barry K.W."/>
            <person name="Haridas S."/>
            <person name="Chen C."/>
            <person name="Bauer D."/>
            <person name="Andreopoulos W."/>
            <person name="Pangilinan J."/>
            <person name="LaButti K."/>
            <person name="Riley R."/>
            <person name="Lipzen A."/>
            <person name="Clum A."/>
            <person name="Drula E."/>
            <person name="Henrissat B."/>
            <person name="Kohler A."/>
            <person name="Grigoriev I.V."/>
            <person name="Martin F.M."/>
            <person name="Hacquard S."/>
        </authorList>
    </citation>
    <scope>NUCLEOTIDE SEQUENCE [LARGE SCALE GENOMIC DNA]</scope>
    <source>
        <strain evidence="4 5">MPI-CAGE-CH-0241</strain>
    </source>
</reference>
<dbReference type="PANTHER" id="PTHR46044">
    <property type="entry name" value="NITRILASE"/>
    <property type="match status" value="1"/>
</dbReference>
<gene>
    <name evidence="4" type="ORF">B0T10DRAFT_501334</name>
</gene>
<dbReference type="PANTHER" id="PTHR46044:SF1">
    <property type="entry name" value="CN HYDROLASE DOMAIN-CONTAINING PROTEIN"/>
    <property type="match status" value="1"/>
</dbReference>
<keyword evidence="2" id="KW-0732">Signal</keyword>
<keyword evidence="5" id="KW-1185">Reference proteome</keyword>
<dbReference type="InterPro" id="IPR044149">
    <property type="entry name" value="Nitrilases_CHs"/>
</dbReference>